<proteinExistence type="inferred from homology"/>
<evidence type="ECO:0000256" key="6">
    <source>
        <dbReference type="ARBA" id="ARBA00023159"/>
    </source>
</evidence>
<feature type="region of interest" description="Disordered" evidence="11">
    <location>
        <begin position="1"/>
        <end position="26"/>
    </location>
</feature>
<dbReference type="PANTHER" id="PTHR13186">
    <property type="entry name" value="MEDIATOR OF RNA POLYMERASE II TRANSCRIPTION SUBUNIT 31"/>
    <property type="match status" value="1"/>
</dbReference>
<accession>A0A9P8CEF8</accession>
<evidence type="ECO:0000313" key="12">
    <source>
        <dbReference type="EMBL" id="KAG9243732.1"/>
    </source>
</evidence>
<keyword evidence="6 10" id="KW-0010">Activator</keyword>
<keyword evidence="7 10" id="KW-0804">Transcription</keyword>
<reference evidence="12" key="1">
    <citation type="journal article" date="2021" name="IMA Fungus">
        <title>Genomic characterization of three marine fungi, including Emericellopsis atlantica sp. nov. with signatures of a generalist lifestyle and marine biomass degradation.</title>
        <authorList>
            <person name="Hagestad O.C."/>
            <person name="Hou L."/>
            <person name="Andersen J.H."/>
            <person name="Hansen E.H."/>
            <person name="Altermark B."/>
            <person name="Li C."/>
            <person name="Kuhnert E."/>
            <person name="Cox R.J."/>
            <person name="Crous P.W."/>
            <person name="Spatafora J.W."/>
            <person name="Lail K."/>
            <person name="Amirebrahimi M."/>
            <person name="Lipzen A."/>
            <person name="Pangilinan J."/>
            <person name="Andreopoulos W."/>
            <person name="Hayes R.D."/>
            <person name="Ng V."/>
            <person name="Grigoriev I.V."/>
            <person name="Jackson S.A."/>
            <person name="Sutton T.D.S."/>
            <person name="Dobson A.D.W."/>
            <person name="Rama T."/>
        </authorList>
    </citation>
    <scope>NUCLEOTIDE SEQUENCE</scope>
    <source>
        <strain evidence="12">TRa3180A</strain>
    </source>
</reference>
<comment type="similarity">
    <text evidence="2 10">Belongs to the Mediator complex subunit 31 family.</text>
</comment>
<dbReference type="Gene3D" id="1.10.10.1340">
    <property type="entry name" value="Mediator of RNA polymerase II, submodule Med31 (Soh1)"/>
    <property type="match status" value="1"/>
</dbReference>
<dbReference type="GO" id="GO:0016592">
    <property type="term" value="C:mediator complex"/>
    <property type="evidence" value="ECO:0007669"/>
    <property type="project" value="InterPro"/>
</dbReference>
<evidence type="ECO:0000313" key="13">
    <source>
        <dbReference type="Proteomes" id="UP000887226"/>
    </source>
</evidence>
<evidence type="ECO:0000256" key="2">
    <source>
        <dbReference type="ARBA" id="ARBA00006378"/>
    </source>
</evidence>
<keyword evidence="13" id="KW-1185">Reference proteome</keyword>
<evidence type="ECO:0000256" key="3">
    <source>
        <dbReference type="ARBA" id="ARBA00011837"/>
    </source>
</evidence>
<name>A0A9P8CEF8_9HELO</name>
<comment type="subcellular location">
    <subcellularLocation>
        <location evidence="1 10">Nucleus</location>
    </subcellularLocation>
</comment>
<keyword evidence="8 10" id="KW-0539">Nucleus</keyword>
<comment type="subunit">
    <text evidence="3 10">Component of the Mediator complex.</text>
</comment>
<dbReference type="OrthoDB" id="10257739at2759"/>
<evidence type="ECO:0000256" key="9">
    <source>
        <dbReference type="ARBA" id="ARBA00025687"/>
    </source>
</evidence>
<dbReference type="AlphaFoldDB" id="A0A9P8CEF8"/>
<dbReference type="GO" id="GO:0006355">
    <property type="term" value="P:regulation of DNA-templated transcription"/>
    <property type="evidence" value="ECO:0007669"/>
    <property type="project" value="InterPro"/>
</dbReference>
<dbReference type="FunFam" id="1.10.10.1340:FF:000002">
    <property type="entry name" value="Mediator of RNA polymerase II transcription subunit 31"/>
    <property type="match status" value="1"/>
</dbReference>
<evidence type="ECO:0000256" key="5">
    <source>
        <dbReference type="ARBA" id="ARBA00023015"/>
    </source>
</evidence>
<dbReference type="EMBL" id="MU253955">
    <property type="protein sequence ID" value="KAG9243732.1"/>
    <property type="molecule type" value="Genomic_DNA"/>
</dbReference>
<comment type="caution">
    <text evidence="12">The sequence shown here is derived from an EMBL/GenBank/DDBJ whole genome shotgun (WGS) entry which is preliminary data.</text>
</comment>
<evidence type="ECO:0000256" key="1">
    <source>
        <dbReference type="ARBA" id="ARBA00004123"/>
    </source>
</evidence>
<evidence type="ECO:0000256" key="11">
    <source>
        <dbReference type="SAM" id="MobiDB-lite"/>
    </source>
</evidence>
<gene>
    <name evidence="12" type="ORF">BJ878DRAFT_105182</name>
</gene>
<comment type="function">
    <text evidence="9 10">Component of the Mediator complex, a coactivator involved in the regulated transcription of nearly all RNA polymerase II-dependent genes. Mediator functions as a bridge to convey information from gene-specific regulatory proteins to the basal RNA polymerase II transcription machinery. Mediator is recruited to promoters by direct interactions with regulatory proteins and serves as a scaffold for the assembly of a functional preinitiation complex with RNA polymerase II and the general transcription factors.</text>
</comment>
<protein>
    <recommendedName>
        <fullName evidence="4 10">Mediator of RNA polymerase II transcription subunit 31</fullName>
    </recommendedName>
</protein>
<dbReference type="Pfam" id="PF05669">
    <property type="entry name" value="Med31"/>
    <property type="match status" value="1"/>
</dbReference>
<sequence length="126" mass="14501">MAKVSSPREAPMHDSPEALPDTEPRYGGFTRFEIELEFVQSLGSPAYISHLAAQKYFEQPAFVAYLKYLLYFNQPPYLQYLLFPGPTLKNLELLQEESFRTNILRSDVTQALIEEGRKAAVEWPNK</sequence>
<dbReference type="InterPro" id="IPR038089">
    <property type="entry name" value="Med31_sf"/>
</dbReference>
<dbReference type="GO" id="GO:0003712">
    <property type="term" value="F:transcription coregulator activity"/>
    <property type="evidence" value="ECO:0007669"/>
    <property type="project" value="InterPro"/>
</dbReference>
<dbReference type="InterPro" id="IPR008831">
    <property type="entry name" value="Mediator_Med31"/>
</dbReference>
<evidence type="ECO:0000256" key="10">
    <source>
        <dbReference type="RuleBase" id="RU364129"/>
    </source>
</evidence>
<dbReference type="Proteomes" id="UP000887226">
    <property type="component" value="Unassembled WGS sequence"/>
</dbReference>
<evidence type="ECO:0000256" key="4">
    <source>
        <dbReference type="ARBA" id="ARBA00019660"/>
    </source>
</evidence>
<evidence type="ECO:0000256" key="7">
    <source>
        <dbReference type="ARBA" id="ARBA00023163"/>
    </source>
</evidence>
<organism evidence="12 13">
    <name type="scientific">Calycina marina</name>
    <dbReference type="NCBI Taxonomy" id="1763456"/>
    <lineage>
        <taxon>Eukaryota</taxon>
        <taxon>Fungi</taxon>
        <taxon>Dikarya</taxon>
        <taxon>Ascomycota</taxon>
        <taxon>Pezizomycotina</taxon>
        <taxon>Leotiomycetes</taxon>
        <taxon>Helotiales</taxon>
        <taxon>Pezizellaceae</taxon>
        <taxon>Calycina</taxon>
    </lineage>
</organism>
<keyword evidence="5 10" id="KW-0805">Transcription regulation</keyword>
<evidence type="ECO:0000256" key="8">
    <source>
        <dbReference type="ARBA" id="ARBA00023242"/>
    </source>
</evidence>